<gene>
    <name evidence="10" type="ORF">PF001_g31574</name>
    <name evidence="9" type="ORF">PF002_g26985</name>
    <name evidence="8" type="ORF">PF004_g30850</name>
    <name evidence="7" type="ORF">PF005_g31970</name>
    <name evidence="5" type="ORF">PF006_g31609</name>
    <name evidence="6" type="ORF">PF007_g18123</name>
    <name evidence="11" type="ORF">PF008_g31029</name>
    <name evidence="2" type="ORF">PF009_g32149</name>
    <name evidence="4" type="ORF">PF010_g31378</name>
    <name evidence="3" type="ORF">PF011_g31553</name>
</gene>
<evidence type="ECO:0000313" key="10">
    <source>
        <dbReference type="EMBL" id="KAE9263703.1"/>
    </source>
</evidence>
<reference evidence="12 13" key="1">
    <citation type="submission" date="2018-08" db="EMBL/GenBank/DDBJ databases">
        <title>Genomic investigation of the strawberry pathogen Phytophthora fragariae indicates pathogenicity is determined by transcriptional variation in three key races.</title>
        <authorList>
            <person name="Adams T.M."/>
            <person name="Armitage A.D."/>
            <person name="Sobczyk M.K."/>
            <person name="Bates H.J."/>
            <person name="Dunwell J.M."/>
            <person name="Nellist C.F."/>
            <person name="Harrison R.J."/>
        </authorList>
    </citation>
    <scope>NUCLEOTIDE SEQUENCE [LARGE SCALE GENOMIC DNA]</scope>
    <source>
        <strain evidence="10 14">A4</strain>
        <strain evidence="9 15">BC-1</strain>
        <strain evidence="8 19">BC-23</strain>
        <strain evidence="7 13">NOV-27</strain>
        <strain evidence="5 16">NOV-5</strain>
        <strain evidence="6 17">NOV-71</strain>
        <strain evidence="11 20">NOV-77</strain>
        <strain evidence="2 12">NOV-9</strain>
        <strain evidence="4 21">ONT-3</strain>
        <strain evidence="3 18">SCRP245</strain>
    </source>
</reference>
<dbReference type="EMBL" id="QXFY01006424">
    <property type="protein sequence ID" value="KAE9268811.1"/>
    <property type="molecule type" value="Genomic_DNA"/>
</dbReference>
<dbReference type="Proteomes" id="UP000429523">
    <property type="component" value="Unassembled WGS sequence"/>
</dbReference>
<proteinExistence type="predicted"/>
<evidence type="ECO:0000313" key="16">
    <source>
        <dbReference type="Proteomes" id="UP000440732"/>
    </source>
</evidence>
<evidence type="ECO:0000313" key="9">
    <source>
        <dbReference type="EMBL" id="KAE9182456.1"/>
    </source>
</evidence>
<dbReference type="EMBL" id="QXFX01007056">
    <property type="protein sequence ID" value="KAE9057450.1"/>
    <property type="molecule type" value="Genomic_DNA"/>
</dbReference>
<dbReference type="Proteomes" id="UP000440367">
    <property type="component" value="Unassembled WGS sequence"/>
</dbReference>
<evidence type="ECO:0000313" key="14">
    <source>
        <dbReference type="Proteomes" id="UP000437068"/>
    </source>
</evidence>
<dbReference type="EMBL" id="QXFZ01001278">
    <property type="protein sequence ID" value="KAE9093454.1"/>
    <property type="molecule type" value="Genomic_DNA"/>
</dbReference>
<evidence type="ECO:0008006" key="22">
    <source>
        <dbReference type="Google" id="ProtNLM"/>
    </source>
</evidence>
<evidence type="ECO:0000313" key="20">
    <source>
        <dbReference type="Proteomes" id="UP000486351"/>
    </source>
</evidence>
<comment type="caution">
    <text evidence="10">The sequence shown here is derived from an EMBL/GenBank/DDBJ whole genome shotgun (WGS) entry which is preliminary data.</text>
</comment>
<sequence>MSGECLCSILSFYFSDCFSAALCITVCSTANALDAFLHCKVPCPGFNKLGYCAYVLIRLQLGSLEIFN</sequence>
<evidence type="ECO:0000313" key="18">
    <source>
        <dbReference type="Proteomes" id="UP000460718"/>
    </source>
</evidence>
<keyword evidence="13" id="KW-1185">Reference proteome</keyword>
<evidence type="ECO:0000313" key="15">
    <source>
        <dbReference type="Proteomes" id="UP000440367"/>
    </source>
</evidence>
<dbReference type="EMBL" id="QXGE01007254">
    <property type="protein sequence ID" value="KAE9263703.1"/>
    <property type="molecule type" value="Genomic_DNA"/>
</dbReference>
<evidence type="ECO:0000313" key="2">
    <source>
        <dbReference type="EMBL" id="KAE8917529.1"/>
    </source>
</evidence>
<evidence type="ECO:0000313" key="12">
    <source>
        <dbReference type="Proteomes" id="UP000429523"/>
    </source>
</evidence>
<feature type="signal peptide" evidence="1">
    <location>
        <begin position="1"/>
        <end position="19"/>
    </location>
</feature>
<dbReference type="Proteomes" id="UP000488956">
    <property type="component" value="Unassembled WGS sequence"/>
</dbReference>
<protein>
    <recommendedName>
        <fullName evidence="22">Secreted protein</fullName>
    </recommendedName>
</protein>
<evidence type="ECO:0000313" key="8">
    <source>
        <dbReference type="EMBL" id="KAE9161360.1"/>
    </source>
</evidence>
<accession>A0A6A4AXB4</accession>
<evidence type="ECO:0000313" key="11">
    <source>
        <dbReference type="EMBL" id="KAE9268811.1"/>
    </source>
</evidence>
<organism evidence="10 14">
    <name type="scientific">Phytophthora fragariae</name>
    <dbReference type="NCBI Taxonomy" id="53985"/>
    <lineage>
        <taxon>Eukaryota</taxon>
        <taxon>Sar</taxon>
        <taxon>Stramenopiles</taxon>
        <taxon>Oomycota</taxon>
        <taxon>Peronosporomycetes</taxon>
        <taxon>Peronosporales</taxon>
        <taxon>Peronosporaceae</taxon>
        <taxon>Phytophthora</taxon>
    </lineage>
</organism>
<evidence type="ECO:0000256" key="1">
    <source>
        <dbReference type="SAM" id="SignalP"/>
    </source>
</evidence>
<dbReference type="AlphaFoldDB" id="A0A6A4AXB4"/>
<dbReference type="Proteomes" id="UP000460718">
    <property type="component" value="Unassembled WGS sequence"/>
</dbReference>
<keyword evidence="1" id="KW-0732">Signal</keyword>
<dbReference type="Proteomes" id="UP000441208">
    <property type="component" value="Unassembled WGS sequence"/>
</dbReference>
<evidence type="ECO:0000313" key="6">
    <source>
        <dbReference type="EMBL" id="KAE9093454.1"/>
    </source>
</evidence>
<dbReference type="EMBL" id="QXGF01007067">
    <property type="protein sequence ID" value="KAE8917529.1"/>
    <property type="molecule type" value="Genomic_DNA"/>
</dbReference>
<dbReference type="Proteomes" id="UP000476176">
    <property type="component" value="Unassembled WGS sequence"/>
</dbReference>
<dbReference type="Proteomes" id="UP000486351">
    <property type="component" value="Unassembled WGS sequence"/>
</dbReference>
<evidence type="ECO:0000313" key="7">
    <source>
        <dbReference type="EMBL" id="KAE9159607.1"/>
    </source>
</evidence>
<dbReference type="Proteomes" id="UP000437068">
    <property type="component" value="Unassembled WGS sequence"/>
</dbReference>
<evidence type="ECO:0000313" key="19">
    <source>
        <dbReference type="Proteomes" id="UP000476176"/>
    </source>
</evidence>
<evidence type="ECO:0000313" key="4">
    <source>
        <dbReference type="EMBL" id="KAE9057450.1"/>
    </source>
</evidence>
<evidence type="ECO:0000313" key="21">
    <source>
        <dbReference type="Proteomes" id="UP000488956"/>
    </source>
</evidence>
<dbReference type="Proteomes" id="UP000440732">
    <property type="component" value="Unassembled WGS sequence"/>
</dbReference>
<dbReference type="EMBL" id="QXGC01006921">
    <property type="protein sequence ID" value="KAE9161360.1"/>
    <property type="molecule type" value="Genomic_DNA"/>
</dbReference>
<dbReference type="EMBL" id="QXGD01002932">
    <property type="protein sequence ID" value="KAE9182456.1"/>
    <property type="molecule type" value="Genomic_DNA"/>
</dbReference>
<dbReference type="Proteomes" id="UP000433483">
    <property type="component" value="Unassembled WGS sequence"/>
</dbReference>
<feature type="chain" id="PRO_5036166994" description="Secreted protein" evidence="1">
    <location>
        <begin position="20"/>
        <end position="68"/>
    </location>
</feature>
<dbReference type="EMBL" id="QXFW01007923">
    <property type="protein sequence ID" value="KAE8956225.1"/>
    <property type="molecule type" value="Genomic_DNA"/>
</dbReference>
<name>A0A6A4AXB4_9STRA</name>
<evidence type="ECO:0000313" key="5">
    <source>
        <dbReference type="EMBL" id="KAE9060586.1"/>
    </source>
</evidence>
<evidence type="ECO:0000313" key="17">
    <source>
        <dbReference type="Proteomes" id="UP000441208"/>
    </source>
</evidence>
<dbReference type="EMBL" id="QXGA01007276">
    <property type="protein sequence ID" value="KAE9060586.1"/>
    <property type="molecule type" value="Genomic_DNA"/>
</dbReference>
<evidence type="ECO:0000313" key="13">
    <source>
        <dbReference type="Proteomes" id="UP000433483"/>
    </source>
</evidence>
<dbReference type="EMBL" id="QXGB01007136">
    <property type="protein sequence ID" value="KAE9159607.1"/>
    <property type="molecule type" value="Genomic_DNA"/>
</dbReference>
<evidence type="ECO:0000313" key="3">
    <source>
        <dbReference type="EMBL" id="KAE8956225.1"/>
    </source>
</evidence>